<protein>
    <submittedName>
        <fullName evidence="1">Putative hydrolase of the HAD superfamily</fullName>
    </submittedName>
</protein>
<evidence type="ECO:0000313" key="1">
    <source>
        <dbReference type="EMBL" id="RKE90969.1"/>
    </source>
</evidence>
<dbReference type="SUPFAM" id="SSF56784">
    <property type="entry name" value="HAD-like"/>
    <property type="match status" value="1"/>
</dbReference>
<dbReference type="OrthoDB" id="9802350at2"/>
<dbReference type="InterPro" id="IPR006439">
    <property type="entry name" value="HAD-SF_hydro_IA"/>
</dbReference>
<dbReference type="Pfam" id="PF00702">
    <property type="entry name" value="Hydrolase"/>
    <property type="match status" value="1"/>
</dbReference>
<dbReference type="InterPro" id="IPR011951">
    <property type="entry name" value="HAD-SF_hydro_IA_YjjG/PynA"/>
</dbReference>
<keyword evidence="2" id="KW-1185">Reference proteome</keyword>
<keyword evidence="1" id="KW-0378">Hydrolase</keyword>
<dbReference type="PRINTS" id="PR00413">
    <property type="entry name" value="HADHALOGNASE"/>
</dbReference>
<dbReference type="RefSeq" id="WP_120202486.1">
    <property type="nucleotide sequence ID" value="NZ_RAQJ01000006.1"/>
</dbReference>
<dbReference type="AlphaFoldDB" id="A0A420DFX3"/>
<dbReference type="NCBIfam" id="TIGR02254">
    <property type="entry name" value="YjjG_YfnB"/>
    <property type="match status" value="1"/>
</dbReference>
<dbReference type="SFLD" id="SFLDS00003">
    <property type="entry name" value="Haloacid_Dehalogenase"/>
    <property type="match status" value="1"/>
</dbReference>
<dbReference type="InterPro" id="IPR023214">
    <property type="entry name" value="HAD_sf"/>
</dbReference>
<comment type="caution">
    <text evidence="1">The sequence shown here is derived from an EMBL/GenBank/DDBJ whole genome shotgun (WGS) entry which is preliminary data.</text>
</comment>
<dbReference type="PANTHER" id="PTHR47478">
    <property type="match status" value="1"/>
</dbReference>
<name>A0A420DFX3_9FLAO</name>
<dbReference type="GO" id="GO:0008253">
    <property type="term" value="F:5'-nucleotidase activity"/>
    <property type="evidence" value="ECO:0007669"/>
    <property type="project" value="InterPro"/>
</dbReference>
<dbReference type="Gene3D" id="1.10.150.240">
    <property type="entry name" value="Putative phosphatase, domain 2"/>
    <property type="match status" value="1"/>
</dbReference>
<dbReference type="Proteomes" id="UP000284892">
    <property type="component" value="Unassembled WGS sequence"/>
</dbReference>
<dbReference type="Gene3D" id="3.40.50.1000">
    <property type="entry name" value="HAD superfamily/HAD-like"/>
    <property type="match status" value="1"/>
</dbReference>
<dbReference type="InterPro" id="IPR023198">
    <property type="entry name" value="PGP-like_dom2"/>
</dbReference>
<dbReference type="InterPro" id="IPR036412">
    <property type="entry name" value="HAD-like_sf"/>
</dbReference>
<gene>
    <name evidence="1" type="ORF">BXY80_2559</name>
</gene>
<dbReference type="EMBL" id="RAQJ01000006">
    <property type="protein sequence ID" value="RKE90969.1"/>
    <property type="molecule type" value="Genomic_DNA"/>
</dbReference>
<organism evidence="1 2">
    <name type="scientific">Ichthyenterobacterium magnum</name>
    <dbReference type="NCBI Taxonomy" id="1230530"/>
    <lineage>
        <taxon>Bacteria</taxon>
        <taxon>Pseudomonadati</taxon>
        <taxon>Bacteroidota</taxon>
        <taxon>Flavobacteriia</taxon>
        <taxon>Flavobacteriales</taxon>
        <taxon>Flavobacteriaceae</taxon>
        <taxon>Ichthyenterobacterium</taxon>
    </lineage>
</organism>
<dbReference type="PANTHER" id="PTHR47478:SF1">
    <property type="entry name" value="PYRIMIDINE 5'-NUCLEOTIDASE YJJG"/>
    <property type="match status" value="1"/>
</dbReference>
<reference evidence="1 2" key="1">
    <citation type="submission" date="2018-09" db="EMBL/GenBank/DDBJ databases">
        <title>Genomic Encyclopedia of Archaeal and Bacterial Type Strains, Phase II (KMG-II): from individual species to whole genera.</title>
        <authorList>
            <person name="Goeker M."/>
        </authorList>
    </citation>
    <scope>NUCLEOTIDE SEQUENCE [LARGE SCALE GENOMIC DNA]</scope>
    <source>
        <strain evidence="1 2">DSM 26283</strain>
    </source>
</reference>
<proteinExistence type="predicted"/>
<accession>A0A420DFX3</accession>
<dbReference type="NCBIfam" id="TIGR01549">
    <property type="entry name" value="HAD-SF-IA-v1"/>
    <property type="match status" value="1"/>
</dbReference>
<evidence type="ECO:0000313" key="2">
    <source>
        <dbReference type="Proteomes" id="UP000284892"/>
    </source>
</evidence>
<sequence>MKIKGIKHVFFDLDHTLWDFDKNSALAFKKIFELHNVDVDLKTFAEVYEPINLNYWKLYREEQVDKTSLRYGRLKDTFDSLDYDVSDALINQLSEDYITYLTTFNHLFEGTIDVLEYLKLHYDLHIITNGFEEAQLKKMNASKITSYFKTITNSEMAGVKKPNPIIFNLALKVANAKPEESIMIGDNYEADILGAINVGLDVLYFNYHNEEPDEDIKLIDALIDVKKYL</sequence>
<dbReference type="InterPro" id="IPR052550">
    <property type="entry name" value="Pyrimidine_5'-ntase_YjjG"/>
</dbReference>
<dbReference type="SFLD" id="SFLDG01129">
    <property type="entry name" value="C1.5:_HAD__Beta-PGM__Phosphata"/>
    <property type="match status" value="1"/>
</dbReference>